<dbReference type="PANTHER" id="PTHR12688">
    <property type="entry name" value="DYNEIN LIGHT INTERMEDIATE CHAIN"/>
    <property type="match status" value="1"/>
</dbReference>
<dbReference type="GO" id="GO:0007018">
    <property type="term" value="P:microtubule-based movement"/>
    <property type="evidence" value="ECO:0007669"/>
    <property type="project" value="InterPro"/>
</dbReference>
<comment type="similarity">
    <text evidence="2">Belongs to the dynein light intermediate chain family.</text>
</comment>
<reference evidence="12 13" key="1">
    <citation type="submission" date="2016-03" db="EMBL/GenBank/DDBJ databases">
        <title>Choanephora cucurbitarum.</title>
        <authorList>
            <person name="Min B."/>
            <person name="Park H."/>
            <person name="Park J.-H."/>
            <person name="Shin H.-D."/>
            <person name="Choi I.-G."/>
        </authorList>
    </citation>
    <scope>NUCLEOTIDE SEQUENCE [LARGE SCALE GENOMIC DNA]</scope>
    <source>
        <strain evidence="12 13">KUS-F28377</strain>
    </source>
</reference>
<feature type="region of interest" description="Disordered" evidence="11">
    <location>
        <begin position="500"/>
        <end position="570"/>
    </location>
</feature>
<evidence type="ECO:0000256" key="6">
    <source>
        <dbReference type="ARBA" id="ARBA00022741"/>
    </source>
</evidence>
<keyword evidence="3" id="KW-0813">Transport</keyword>
<keyword evidence="13" id="KW-1185">Reference proteome</keyword>
<feature type="region of interest" description="Disordered" evidence="11">
    <location>
        <begin position="468"/>
        <end position="488"/>
    </location>
</feature>
<dbReference type="GO" id="GO:0045504">
    <property type="term" value="F:dynein heavy chain binding"/>
    <property type="evidence" value="ECO:0007669"/>
    <property type="project" value="TreeGrafter"/>
</dbReference>
<evidence type="ECO:0000256" key="9">
    <source>
        <dbReference type="ARBA" id="ARBA00023175"/>
    </source>
</evidence>
<name>A0A1C7NDZ2_9FUNG</name>
<dbReference type="InterPro" id="IPR022780">
    <property type="entry name" value="Dynein_light_int_chain"/>
</dbReference>
<protein>
    <submittedName>
        <fullName evidence="12">Cytoplasmic dynein 1 light intermediate chain 2</fullName>
    </submittedName>
</protein>
<feature type="compositionally biased region" description="Basic and acidic residues" evidence="11">
    <location>
        <begin position="514"/>
        <end position="530"/>
    </location>
</feature>
<evidence type="ECO:0000256" key="2">
    <source>
        <dbReference type="ARBA" id="ARBA00006831"/>
    </source>
</evidence>
<evidence type="ECO:0000313" key="13">
    <source>
        <dbReference type="Proteomes" id="UP000093000"/>
    </source>
</evidence>
<dbReference type="SUPFAM" id="SSF52540">
    <property type="entry name" value="P-loop containing nucleoside triphosphate hydrolases"/>
    <property type="match status" value="1"/>
</dbReference>
<feature type="compositionally biased region" description="Polar residues" evidence="11">
    <location>
        <begin position="535"/>
        <end position="544"/>
    </location>
</feature>
<feature type="compositionally biased region" description="Polar residues" evidence="11">
    <location>
        <begin position="625"/>
        <end position="634"/>
    </location>
</feature>
<evidence type="ECO:0000256" key="8">
    <source>
        <dbReference type="ARBA" id="ARBA00023017"/>
    </source>
</evidence>
<sequence length="649" mass="70985">MSDFLLSSVTPSQSVSTNSVMTQQQQSTSIPEKDEIWSSILKSVASTKMVPTKNVLILGEPGVGKSTLVNYLKNDPGPQQLSNFEKEDNTPFSSAPIHLYTPFTEEDTSDLALGYTYVDIKDEENEAMARLGLYQLGLSSPEFFPLLKFAIRAETVADSCVVILLDWTRPWKFLEMLERWISIVQTLIDEICKEGLAMDSNWSRGRAMVDELKEKLEHYLQTYTEPSQLNKDIVMTASTSTSSIPSASASTQFVSNNTQPITSSSTTTTTAIDHNVMLPLPTGCLTTNLGIPITVVCCKSDFINSLEQTYDYQDDQFDYIQQTLRCVCMKYGAALFYTSTLNPYTFHNLREYLLHRTLTTPSKPYPFNLKAQVVERDTVLVPSGWDSWGKIKVLREGFECDLISEGWDTDMDAVFERQNPGHTGARGTYEEAIPNEDESKIQPQHIPVITTCEDEQSFYDRHFEKLQKNSDTTARQGTGGALDKPGVVGPLGVSPATLHLMRGAGNTPSIGIETNERTSRKKDLTLEKLLMKGIGNTSPKSNGHMSPISPPGNASPMTTSPPQSSSSSVAAAAAAAVNNVGTHALPGQNPPSHEVLANFFQSLLKTSSGSTTSTGGGGSPTSASILNGQPNSSRTPKDLDVMREYTASK</sequence>
<dbReference type="AlphaFoldDB" id="A0A1C7NDZ2"/>
<dbReference type="GO" id="GO:0005524">
    <property type="term" value="F:ATP binding"/>
    <property type="evidence" value="ECO:0007669"/>
    <property type="project" value="UniProtKB-KW"/>
</dbReference>
<dbReference type="GO" id="GO:0035974">
    <property type="term" value="C:meiotic spindle pole body"/>
    <property type="evidence" value="ECO:0007669"/>
    <property type="project" value="TreeGrafter"/>
</dbReference>
<organism evidence="12 13">
    <name type="scientific">Choanephora cucurbitarum</name>
    <dbReference type="NCBI Taxonomy" id="101091"/>
    <lineage>
        <taxon>Eukaryota</taxon>
        <taxon>Fungi</taxon>
        <taxon>Fungi incertae sedis</taxon>
        <taxon>Mucoromycota</taxon>
        <taxon>Mucoromycotina</taxon>
        <taxon>Mucoromycetes</taxon>
        <taxon>Mucorales</taxon>
        <taxon>Mucorineae</taxon>
        <taxon>Choanephoraceae</taxon>
        <taxon>Choanephoroideae</taxon>
        <taxon>Choanephora</taxon>
    </lineage>
</organism>
<keyword evidence="4" id="KW-0963">Cytoplasm</keyword>
<dbReference type="InterPro" id="IPR027417">
    <property type="entry name" value="P-loop_NTPase"/>
</dbReference>
<dbReference type="Pfam" id="PF05783">
    <property type="entry name" value="DLIC"/>
    <property type="match status" value="4"/>
</dbReference>
<evidence type="ECO:0000256" key="1">
    <source>
        <dbReference type="ARBA" id="ARBA00004245"/>
    </source>
</evidence>
<evidence type="ECO:0000313" key="12">
    <source>
        <dbReference type="EMBL" id="OBZ87315.1"/>
    </source>
</evidence>
<dbReference type="GO" id="GO:0000226">
    <property type="term" value="P:microtubule cytoskeleton organization"/>
    <property type="evidence" value="ECO:0007669"/>
    <property type="project" value="TreeGrafter"/>
</dbReference>
<keyword evidence="8" id="KW-0243">Dynein</keyword>
<dbReference type="EMBL" id="LUGH01000231">
    <property type="protein sequence ID" value="OBZ87315.1"/>
    <property type="molecule type" value="Genomic_DNA"/>
</dbReference>
<accession>A0A1C7NDZ2</accession>
<proteinExistence type="inferred from homology"/>
<evidence type="ECO:0000256" key="10">
    <source>
        <dbReference type="ARBA" id="ARBA00023212"/>
    </source>
</evidence>
<dbReference type="GO" id="GO:0005874">
    <property type="term" value="C:microtubule"/>
    <property type="evidence" value="ECO:0007669"/>
    <property type="project" value="UniProtKB-KW"/>
</dbReference>
<evidence type="ECO:0000256" key="5">
    <source>
        <dbReference type="ARBA" id="ARBA00022701"/>
    </source>
</evidence>
<keyword evidence="9" id="KW-0505">Motor protein</keyword>
<dbReference type="OrthoDB" id="27603at2759"/>
<evidence type="ECO:0000256" key="3">
    <source>
        <dbReference type="ARBA" id="ARBA00022448"/>
    </source>
</evidence>
<comment type="caution">
    <text evidence="12">The sequence shown here is derived from an EMBL/GenBank/DDBJ whole genome shotgun (WGS) entry which is preliminary data.</text>
</comment>
<dbReference type="GO" id="GO:0005868">
    <property type="term" value="C:cytoplasmic dynein complex"/>
    <property type="evidence" value="ECO:0007669"/>
    <property type="project" value="InterPro"/>
</dbReference>
<dbReference type="STRING" id="101091.A0A1C7NDZ2"/>
<evidence type="ECO:0000256" key="7">
    <source>
        <dbReference type="ARBA" id="ARBA00022840"/>
    </source>
</evidence>
<evidence type="ECO:0000256" key="11">
    <source>
        <dbReference type="SAM" id="MobiDB-lite"/>
    </source>
</evidence>
<dbReference type="Proteomes" id="UP000093000">
    <property type="component" value="Unassembled WGS sequence"/>
</dbReference>
<evidence type="ECO:0000256" key="4">
    <source>
        <dbReference type="ARBA" id="ARBA00022490"/>
    </source>
</evidence>
<keyword evidence="6" id="KW-0547">Nucleotide-binding</keyword>
<dbReference type="Gene3D" id="3.40.50.300">
    <property type="entry name" value="P-loop containing nucleotide triphosphate hydrolases"/>
    <property type="match status" value="1"/>
</dbReference>
<feature type="region of interest" description="Disordered" evidence="11">
    <location>
        <begin position="606"/>
        <end position="640"/>
    </location>
</feature>
<dbReference type="InterPro" id="IPR008467">
    <property type="entry name" value="Dynein1_light_intermed_chain"/>
</dbReference>
<keyword evidence="7" id="KW-0067">ATP-binding</keyword>
<dbReference type="PANTHER" id="PTHR12688:SF0">
    <property type="entry name" value="DYNEIN LIGHT INTERMEDIATE CHAIN"/>
    <property type="match status" value="1"/>
</dbReference>
<comment type="subcellular location">
    <subcellularLocation>
        <location evidence="1">Cytoplasm</location>
        <location evidence="1">Cytoskeleton</location>
    </subcellularLocation>
</comment>
<keyword evidence="5" id="KW-0493">Microtubule</keyword>
<gene>
    <name evidence="12" type="primary">Dync1li2</name>
    <name evidence="12" type="ORF">A0J61_04643</name>
</gene>
<dbReference type="InParanoid" id="A0A1C7NDZ2"/>
<keyword evidence="10" id="KW-0206">Cytoskeleton</keyword>